<dbReference type="GO" id="GO:0005829">
    <property type="term" value="C:cytosol"/>
    <property type="evidence" value="ECO:0007669"/>
    <property type="project" value="TreeGrafter"/>
</dbReference>
<evidence type="ECO:0000259" key="1">
    <source>
        <dbReference type="Pfam" id="PF00296"/>
    </source>
</evidence>
<reference evidence="2 3" key="1">
    <citation type="submission" date="2017-11" db="EMBL/GenBank/DDBJ databases">
        <authorList>
            <person name="Seth-Smith MB H."/>
        </authorList>
    </citation>
    <scope>NUCLEOTIDE SEQUENCE [LARGE SCALE GENOMIC DNA]</scope>
    <source>
        <strain evidence="2">E</strain>
    </source>
</reference>
<dbReference type="InterPro" id="IPR050766">
    <property type="entry name" value="Bact_Lucif_Oxidored"/>
</dbReference>
<name>A0AAJ5NEI0_9BURK</name>
<dbReference type="EMBL" id="LR025744">
    <property type="protein sequence ID" value="VBB16978.1"/>
    <property type="molecule type" value="Genomic_DNA"/>
</dbReference>
<accession>A0AAJ5NEI0</accession>
<sequence length="358" mass="39177">MTQAAEDVCITRISFLTPGNYAADDPLPGLEQTLELFRIGEALGYDCAWVRQRHLERAVSSAATFLAAASQHTTRIGLGAAVIQMGYENPFRLAEDLATVDILSRGRLNVGLSAGAPPHGALLGDRLFDGAPEQIDFSHARVARLRANLTGELLGDEQCFVESPAGRERPRVMPYAPGLTQRLWYGGGSLRSAEWAGRNGFNLLIGNLNVGERSDDFFDTQRGHIDAFRANWRGAHPPRIALGRVIVPTDSADRVSRRRYRAFAAQRVERTRGPQGPRRTLYAQDLVGSAAEIAERLLADPVVRQIGELRLELPYDFAPDEYEQILTDFMLHVAPCLGGQGVRRAASPPELPASGARS</sequence>
<gene>
    <name evidence="2" type="ORF">BSTAB16_7193</name>
</gene>
<dbReference type="InterPro" id="IPR036661">
    <property type="entry name" value="Luciferase-like_sf"/>
</dbReference>
<evidence type="ECO:0000313" key="3">
    <source>
        <dbReference type="Proteomes" id="UP000268684"/>
    </source>
</evidence>
<dbReference type="SUPFAM" id="SSF51679">
    <property type="entry name" value="Bacterial luciferase-like"/>
    <property type="match status" value="1"/>
</dbReference>
<dbReference type="InterPro" id="IPR011251">
    <property type="entry name" value="Luciferase-like_dom"/>
</dbReference>
<dbReference type="GeneID" id="71059589"/>
<dbReference type="PANTHER" id="PTHR30137:SF15">
    <property type="entry name" value="BLL6902 PROTEIN"/>
    <property type="match status" value="1"/>
</dbReference>
<proteinExistence type="predicted"/>
<keyword evidence="3" id="KW-1185">Reference proteome</keyword>
<organism evidence="2 3">
    <name type="scientific">Burkholderia stabilis</name>
    <dbReference type="NCBI Taxonomy" id="95485"/>
    <lineage>
        <taxon>Bacteria</taxon>
        <taxon>Pseudomonadati</taxon>
        <taxon>Pseudomonadota</taxon>
        <taxon>Betaproteobacteria</taxon>
        <taxon>Burkholderiales</taxon>
        <taxon>Burkholderiaceae</taxon>
        <taxon>Burkholderia</taxon>
        <taxon>Burkholderia cepacia complex</taxon>
    </lineage>
</organism>
<dbReference type="PANTHER" id="PTHR30137">
    <property type="entry name" value="LUCIFERASE-LIKE MONOOXYGENASE"/>
    <property type="match status" value="1"/>
</dbReference>
<dbReference type="RefSeq" id="WP_122173455.1">
    <property type="nucleotide sequence ID" value="NZ_LR025744.1"/>
</dbReference>
<evidence type="ECO:0000313" key="2">
    <source>
        <dbReference type="EMBL" id="VBB16978.1"/>
    </source>
</evidence>
<dbReference type="Gene3D" id="3.20.20.30">
    <property type="entry name" value="Luciferase-like domain"/>
    <property type="match status" value="1"/>
</dbReference>
<dbReference type="Pfam" id="PF00296">
    <property type="entry name" value="Bac_luciferase"/>
    <property type="match status" value="1"/>
</dbReference>
<dbReference type="Proteomes" id="UP000268684">
    <property type="component" value="Chromosome III"/>
</dbReference>
<dbReference type="AlphaFoldDB" id="A0AAJ5NEI0"/>
<feature type="domain" description="Luciferase-like" evidence="1">
    <location>
        <begin position="20"/>
        <end position="297"/>
    </location>
</feature>
<dbReference type="GO" id="GO:0016705">
    <property type="term" value="F:oxidoreductase activity, acting on paired donors, with incorporation or reduction of molecular oxygen"/>
    <property type="evidence" value="ECO:0007669"/>
    <property type="project" value="InterPro"/>
</dbReference>
<protein>
    <submittedName>
        <fullName evidence="2">Limonene 1,2-monooxygenase,methylenetetrahydromethanopterin reductase,putative FMN-dependent luciferase-like monooxygenase, KPN_01858 family,Luciferase-like monooxygenase</fullName>
    </submittedName>
</protein>